<organism evidence="2 3">
    <name type="scientific">Ruminiclostridium cellobioparum subsp. termitidis CT1112</name>
    <dbReference type="NCBI Taxonomy" id="1195236"/>
    <lineage>
        <taxon>Bacteria</taxon>
        <taxon>Bacillati</taxon>
        <taxon>Bacillota</taxon>
        <taxon>Clostridia</taxon>
        <taxon>Eubacteriales</taxon>
        <taxon>Oscillospiraceae</taxon>
        <taxon>Ruminiclostridium</taxon>
    </lineage>
</organism>
<dbReference type="PATRIC" id="fig|1195236.3.peg.2406"/>
<proteinExistence type="predicted"/>
<dbReference type="RefSeq" id="WP_004625571.1">
    <property type="nucleotide sequence ID" value="NZ_AORV01000031.1"/>
</dbReference>
<dbReference type="InterPro" id="IPR011576">
    <property type="entry name" value="Pyridox_Oxase_N"/>
</dbReference>
<dbReference type="InterPro" id="IPR012349">
    <property type="entry name" value="Split_barrel_FMN-bd"/>
</dbReference>
<feature type="domain" description="Pyridoxamine 5'-phosphate oxidase N-terminal" evidence="1">
    <location>
        <begin position="3"/>
        <end position="116"/>
    </location>
</feature>
<name>S0FU64_RUMCE</name>
<gene>
    <name evidence="2" type="ORF">CTER_2102</name>
</gene>
<evidence type="ECO:0000313" key="2">
    <source>
        <dbReference type="EMBL" id="EMS72058.1"/>
    </source>
</evidence>
<dbReference type="AlphaFoldDB" id="S0FU64"/>
<sequence>MLNEKFFEVISHEGVVAIVTSGDNGTHVVNTWNSYLVIEENRILIPAAGMRTTQKNIEQNNNVKVTLGSKEVMGHKFMGTGFLIEGKAKFLNSGSEFDMMKQKFPFLSRVLEITVESSKQTL</sequence>
<comment type="caution">
    <text evidence="2">The sequence shown here is derived from an EMBL/GenBank/DDBJ whole genome shotgun (WGS) entry which is preliminary data.</text>
</comment>
<evidence type="ECO:0000259" key="1">
    <source>
        <dbReference type="Pfam" id="PF01243"/>
    </source>
</evidence>
<dbReference type="Proteomes" id="UP000014155">
    <property type="component" value="Unassembled WGS sequence"/>
</dbReference>
<reference evidence="2 3" key="1">
    <citation type="journal article" date="2013" name="Genome Announc.">
        <title>Draft Genome Sequence of the Cellulolytic, Mesophilic, Anaerobic Bacterium Clostridium termitidis Strain CT1112 (DSM 5398).</title>
        <authorList>
            <person name="Lal S."/>
            <person name="Ramachandran U."/>
            <person name="Zhang X."/>
            <person name="Munir R."/>
            <person name="Sparling R."/>
            <person name="Levin D.B."/>
        </authorList>
    </citation>
    <scope>NUCLEOTIDE SEQUENCE [LARGE SCALE GENOMIC DNA]</scope>
    <source>
        <strain evidence="2 3">CT1112</strain>
    </source>
</reference>
<dbReference type="eggNOG" id="COG3576">
    <property type="taxonomic scope" value="Bacteria"/>
</dbReference>
<dbReference type="Pfam" id="PF01243">
    <property type="entry name" value="PNPOx_N"/>
    <property type="match status" value="1"/>
</dbReference>
<accession>S0FU64</accession>
<dbReference type="Gene3D" id="2.30.110.10">
    <property type="entry name" value="Electron Transport, Fmn-binding Protein, Chain A"/>
    <property type="match status" value="1"/>
</dbReference>
<protein>
    <submittedName>
        <fullName evidence="2">Pyridoxamine 5''-phosphate oxidase</fullName>
    </submittedName>
</protein>
<evidence type="ECO:0000313" key="3">
    <source>
        <dbReference type="Proteomes" id="UP000014155"/>
    </source>
</evidence>
<dbReference type="SUPFAM" id="SSF50475">
    <property type="entry name" value="FMN-binding split barrel"/>
    <property type="match status" value="1"/>
</dbReference>
<dbReference type="STRING" id="1195236.CTER_2102"/>
<keyword evidence="3" id="KW-1185">Reference proteome</keyword>
<dbReference type="EMBL" id="AORV01000031">
    <property type="protein sequence ID" value="EMS72058.1"/>
    <property type="molecule type" value="Genomic_DNA"/>
</dbReference>